<feature type="domain" description="HTH gntR-type" evidence="4">
    <location>
        <begin position="9"/>
        <end position="77"/>
    </location>
</feature>
<dbReference type="InterPro" id="IPR036390">
    <property type="entry name" value="WH_DNA-bd_sf"/>
</dbReference>
<dbReference type="InterPro" id="IPR000524">
    <property type="entry name" value="Tscrpt_reg_HTH_GntR"/>
</dbReference>
<dbReference type="GO" id="GO:0045892">
    <property type="term" value="P:negative regulation of DNA-templated transcription"/>
    <property type="evidence" value="ECO:0007669"/>
    <property type="project" value="TreeGrafter"/>
</dbReference>
<keyword evidence="6" id="KW-1185">Reference proteome</keyword>
<dbReference type="KEGG" id="cbar:PATL70BA_2442"/>
<dbReference type="RefSeq" id="WP_125137480.1">
    <property type="nucleotide sequence ID" value="NZ_LR130778.1"/>
</dbReference>
<dbReference type="PRINTS" id="PR00035">
    <property type="entry name" value="HTHGNTR"/>
</dbReference>
<dbReference type="InterPro" id="IPR028978">
    <property type="entry name" value="Chorismate_lyase_/UTRA_dom_sf"/>
</dbReference>
<keyword evidence="1" id="KW-0805">Transcription regulation</keyword>
<dbReference type="Gene3D" id="1.10.10.10">
    <property type="entry name" value="Winged helix-like DNA-binding domain superfamily/Winged helix DNA-binding domain"/>
    <property type="match status" value="1"/>
</dbReference>
<evidence type="ECO:0000256" key="2">
    <source>
        <dbReference type="ARBA" id="ARBA00023125"/>
    </source>
</evidence>
<protein>
    <submittedName>
        <fullName evidence="5">Phosphonate metabolism transcriptional regulator PhnF</fullName>
    </submittedName>
</protein>
<dbReference type="PROSITE" id="PS50949">
    <property type="entry name" value="HTH_GNTR"/>
    <property type="match status" value="1"/>
</dbReference>
<dbReference type="Pfam" id="PF00392">
    <property type="entry name" value="GntR"/>
    <property type="match status" value="1"/>
</dbReference>
<evidence type="ECO:0000256" key="3">
    <source>
        <dbReference type="ARBA" id="ARBA00023163"/>
    </source>
</evidence>
<evidence type="ECO:0000313" key="5">
    <source>
        <dbReference type="EMBL" id="VDN48337.1"/>
    </source>
</evidence>
<sequence length="245" mass="27876">MQIDRTLHIPLYIQLKNLIVEEIENQVWVSGSLIPSEKELQEHYDVSRITVRQAVNELVNEGLVIKKQGKGTYVSFPKLSHNLPNLTSFTEDILSKGLVPQAVILKVEKGNYPEISKKMGLLKNTMLLNIKRLRLINGEEVGIHDSYINLSVIKNSPIASTESFDYTKSIYDAIEKEGMIISHADETLEGGIANEETAELLGVKKGFPLLILERITFNSDEVPVEYVFMNYRADKYKYSVRLHRN</sequence>
<dbReference type="GO" id="GO:0003700">
    <property type="term" value="F:DNA-binding transcription factor activity"/>
    <property type="evidence" value="ECO:0007669"/>
    <property type="project" value="InterPro"/>
</dbReference>
<dbReference type="InterPro" id="IPR050679">
    <property type="entry name" value="Bact_HTH_transcr_reg"/>
</dbReference>
<evidence type="ECO:0000259" key="4">
    <source>
        <dbReference type="PROSITE" id="PS50949"/>
    </source>
</evidence>
<dbReference type="PANTHER" id="PTHR44846">
    <property type="entry name" value="MANNOSYL-D-GLYCERATE TRANSPORT/METABOLISM SYSTEM REPRESSOR MNGR-RELATED"/>
    <property type="match status" value="1"/>
</dbReference>
<dbReference type="CDD" id="cd07377">
    <property type="entry name" value="WHTH_GntR"/>
    <property type="match status" value="1"/>
</dbReference>
<dbReference type="Gene3D" id="3.40.1410.10">
    <property type="entry name" value="Chorismate lyase-like"/>
    <property type="match status" value="1"/>
</dbReference>
<dbReference type="FunFam" id="1.10.10.10:FF:000079">
    <property type="entry name" value="GntR family transcriptional regulator"/>
    <property type="match status" value="1"/>
</dbReference>
<dbReference type="Pfam" id="PF07702">
    <property type="entry name" value="UTRA"/>
    <property type="match status" value="1"/>
</dbReference>
<dbReference type="OrthoDB" id="457376at2"/>
<keyword evidence="3" id="KW-0804">Transcription</keyword>
<name>A0A3P7PXF3_9FIRM</name>
<dbReference type="Proteomes" id="UP000279029">
    <property type="component" value="Chromosome"/>
</dbReference>
<dbReference type="SMART" id="SM00345">
    <property type="entry name" value="HTH_GNTR"/>
    <property type="match status" value="1"/>
</dbReference>
<dbReference type="SMART" id="SM00866">
    <property type="entry name" value="UTRA"/>
    <property type="match status" value="1"/>
</dbReference>
<gene>
    <name evidence="5" type="ORF">PATL70BA_2442</name>
</gene>
<keyword evidence="2" id="KW-0238">DNA-binding</keyword>
<dbReference type="AlphaFoldDB" id="A0A3P7PXF3"/>
<dbReference type="SUPFAM" id="SSF64288">
    <property type="entry name" value="Chorismate lyase-like"/>
    <property type="match status" value="1"/>
</dbReference>
<dbReference type="SUPFAM" id="SSF46785">
    <property type="entry name" value="Winged helix' DNA-binding domain"/>
    <property type="match status" value="1"/>
</dbReference>
<organism evidence="5 6">
    <name type="scientific">Petrocella atlantisensis</name>
    <dbReference type="NCBI Taxonomy" id="2173034"/>
    <lineage>
        <taxon>Bacteria</taxon>
        <taxon>Bacillati</taxon>
        <taxon>Bacillota</taxon>
        <taxon>Clostridia</taxon>
        <taxon>Lachnospirales</taxon>
        <taxon>Vallitaleaceae</taxon>
        <taxon>Petrocella</taxon>
    </lineage>
</organism>
<dbReference type="InterPro" id="IPR036388">
    <property type="entry name" value="WH-like_DNA-bd_sf"/>
</dbReference>
<dbReference type="PANTHER" id="PTHR44846:SF1">
    <property type="entry name" value="MANNOSYL-D-GLYCERATE TRANSPORT_METABOLISM SYSTEM REPRESSOR MNGR-RELATED"/>
    <property type="match status" value="1"/>
</dbReference>
<reference evidence="5 6" key="1">
    <citation type="submission" date="2018-09" db="EMBL/GenBank/DDBJ databases">
        <authorList>
            <person name="Postec A."/>
        </authorList>
    </citation>
    <scope>NUCLEOTIDE SEQUENCE [LARGE SCALE GENOMIC DNA]</scope>
    <source>
        <strain evidence="5">70B-A</strain>
    </source>
</reference>
<dbReference type="InterPro" id="IPR011663">
    <property type="entry name" value="UTRA"/>
</dbReference>
<dbReference type="GO" id="GO:0003677">
    <property type="term" value="F:DNA binding"/>
    <property type="evidence" value="ECO:0007669"/>
    <property type="project" value="UniProtKB-KW"/>
</dbReference>
<accession>A0A3P7PXF3</accession>
<evidence type="ECO:0000313" key="6">
    <source>
        <dbReference type="Proteomes" id="UP000279029"/>
    </source>
</evidence>
<evidence type="ECO:0000256" key="1">
    <source>
        <dbReference type="ARBA" id="ARBA00023015"/>
    </source>
</evidence>
<dbReference type="EMBL" id="LR130778">
    <property type="protein sequence ID" value="VDN48337.1"/>
    <property type="molecule type" value="Genomic_DNA"/>
</dbReference>
<proteinExistence type="predicted"/>